<evidence type="ECO:0000256" key="2">
    <source>
        <dbReference type="ARBA" id="ARBA00022723"/>
    </source>
</evidence>
<evidence type="ECO:0000256" key="1">
    <source>
        <dbReference type="ARBA" id="ARBA00010617"/>
    </source>
</evidence>
<evidence type="ECO:0000256" key="5">
    <source>
        <dbReference type="PIRSR" id="PIRSR602401-1"/>
    </source>
</evidence>
<dbReference type="PROSITE" id="PS00086">
    <property type="entry name" value="CYTOCHROME_P450"/>
    <property type="match status" value="1"/>
</dbReference>
<accession>A0A9X0BKJ6</accession>
<evidence type="ECO:0000313" key="8">
    <source>
        <dbReference type="Proteomes" id="UP001147760"/>
    </source>
</evidence>
<dbReference type="GO" id="GO:0043386">
    <property type="term" value="P:mycotoxin biosynthetic process"/>
    <property type="evidence" value="ECO:0007669"/>
    <property type="project" value="UniProtKB-ARBA"/>
</dbReference>
<sequence>MIAIYFTLTLLLGFLGLYTLKSWFIPLNSCPLPPGPPRRLVIGNLFDFPKPGSKEWEHWLKHKDLYGPISSLVTMGQTVILLNKPKVAYDLMEKRSAIYSSRPQAVFSADLANWKRQVTLNGDASVVRTHRKYMTSLIGSKNAILNLHPQLDLGARHFLLQTLQQPDSLIENIRRVTGARILDMVYGYKVEPSGPDPLIDLADLSGKQFSSAAQTGTWVVDSIPILKYLPAWFPGAGFQRTAREWGHVLTTLAEKPYAFVLHQRSKGKDVASYVSRHLDALDGPVAPDEEFVIKWTAATMYGGGADTTVSALSTFFLVMAQFPDVQRHAQAELDLVVGPRLPTMNDRPNLPYVHALIKEVMRWHPVVPLGVPHMATEDDEYCGYRIPKGAVLIANIWSFTHDPEIYNEPMSFNPGRFLQHEDGIAPECDPQKLVFGFGRRICPGRFLADASLFLTIAKSLAVFDIAKGLGEDGKEVDLPAGFRPGIISHPSPFRVQIRPRSGCAQMLIGSVEAEEPWLKGHSKVFDDIKL</sequence>
<protein>
    <submittedName>
        <fullName evidence="7">Cytochrome P450E-classgroup I</fullName>
    </submittedName>
</protein>
<comment type="cofactor">
    <cofactor evidence="5">
        <name>heme</name>
        <dbReference type="ChEBI" id="CHEBI:30413"/>
    </cofactor>
</comment>
<dbReference type="OrthoDB" id="2789670at2759"/>
<keyword evidence="3 6" id="KW-0560">Oxidoreductase</keyword>
<dbReference type="SUPFAM" id="SSF48264">
    <property type="entry name" value="Cytochrome P450"/>
    <property type="match status" value="1"/>
</dbReference>
<dbReference type="Gene3D" id="1.10.630.10">
    <property type="entry name" value="Cytochrome P450"/>
    <property type="match status" value="1"/>
</dbReference>
<keyword evidence="4 5" id="KW-0408">Iron</keyword>
<dbReference type="PANTHER" id="PTHR46300">
    <property type="entry name" value="P450, PUTATIVE (EUROFUNG)-RELATED-RELATED"/>
    <property type="match status" value="1"/>
</dbReference>
<evidence type="ECO:0000256" key="4">
    <source>
        <dbReference type="ARBA" id="ARBA00023004"/>
    </source>
</evidence>
<evidence type="ECO:0000256" key="6">
    <source>
        <dbReference type="RuleBase" id="RU000461"/>
    </source>
</evidence>
<keyword evidence="2 5" id="KW-0479">Metal-binding</keyword>
<dbReference type="AlphaFoldDB" id="A0A9X0BKJ6"/>
<reference evidence="7" key="1">
    <citation type="submission" date="2022-12" db="EMBL/GenBank/DDBJ databases">
        <authorList>
            <person name="Petersen C."/>
        </authorList>
    </citation>
    <scope>NUCLEOTIDE SEQUENCE</scope>
    <source>
        <strain evidence="7">IBT 17660</strain>
    </source>
</reference>
<evidence type="ECO:0000313" key="7">
    <source>
        <dbReference type="EMBL" id="KAJ5470736.1"/>
    </source>
</evidence>
<gene>
    <name evidence="7" type="ORF">N7530_008093</name>
</gene>
<comment type="similarity">
    <text evidence="1 6">Belongs to the cytochrome P450 family.</text>
</comment>
<keyword evidence="6" id="KW-0503">Monooxygenase</keyword>
<dbReference type="Pfam" id="PF00067">
    <property type="entry name" value="p450"/>
    <property type="match status" value="1"/>
</dbReference>
<dbReference type="PANTHER" id="PTHR46300:SF12">
    <property type="entry name" value="P450, PUTATIVE (EUROFUNG)-RELATED"/>
    <property type="match status" value="1"/>
</dbReference>
<evidence type="ECO:0000256" key="3">
    <source>
        <dbReference type="ARBA" id="ARBA00023002"/>
    </source>
</evidence>
<dbReference type="PRINTS" id="PR00385">
    <property type="entry name" value="P450"/>
</dbReference>
<dbReference type="GO" id="GO:0004497">
    <property type="term" value="F:monooxygenase activity"/>
    <property type="evidence" value="ECO:0007669"/>
    <property type="project" value="UniProtKB-KW"/>
</dbReference>
<dbReference type="GO" id="GO:0016705">
    <property type="term" value="F:oxidoreductase activity, acting on paired donors, with incorporation or reduction of molecular oxygen"/>
    <property type="evidence" value="ECO:0007669"/>
    <property type="project" value="InterPro"/>
</dbReference>
<dbReference type="GO" id="GO:0005506">
    <property type="term" value="F:iron ion binding"/>
    <property type="evidence" value="ECO:0007669"/>
    <property type="project" value="InterPro"/>
</dbReference>
<dbReference type="InterPro" id="IPR036396">
    <property type="entry name" value="Cyt_P450_sf"/>
</dbReference>
<feature type="binding site" description="axial binding residue" evidence="5">
    <location>
        <position position="442"/>
    </location>
    <ligand>
        <name>heme</name>
        <dbReference type="ChEBI" id="CHEBI:30413"/>
    </ligand>
    <ligandPart>
        <name>Fe</name>
        <dbReference type="ChEBI" id="CHEBI:18248"/>
    </ligandPart>
</feature>
<comment type="caution">
    <text evidence="7">The sequence shown here is derived from an EMBL/GenBank/DDBJ whole genome shotgun (WGS) entry which is preliminary data.</text>
</comment>
<name>A0A9X0BKJ6_9EURO</name>
<dbReference type="EMBL" id="JAPWDO010000005">
    <property type="protein sequence ID" value="KAJ5470736.1"/>
    <property type="molecule type" value="Genomic_DNA"/>
</dbReference>
<dbReference type="InterPro" id="IPR002401">
    <property type="entry name" value="Cyt_P450_E_grp-I"/>
</dbReference>
<dbReference type="Proteomes" id="UP001147760">
    <property type="component" value="Unassembled WGS sequence"/>
</dbReference>
<dbReference type="PRINTS" id="PR00463">
    <property type="entry name" value="EP450I"/>
</dbReference>
<keyword evidence="5 6" id="KW-0349">Heme</keyword>
<organism evidence="7 8">
    <name type="scientific">Penicillium desertorum</name>
    <dbReference type="NCBI Taxonomy" id="1303715"/>
    <lineage>
        <taxon>Eukaryota</taxon>
        <taxon>Fungi</taxon>
        <taxon>Dikarya</taxon>
        <taxon>Ascomycota</taxon>
        <taxon>Pezizomycotina</taxon>
        <taxon>Eurotiomycetes</taxon>
        <taxon>Eurotiomycetidae</taxon>
        <taxon>Eurotiales</taxon>
        <taxon>Aspergillaceae</taxon>
        <taxon>Penicillium</taxon>
    </lineage>
</organism>
<dbReference type="InterPro" id="IPR017972">
    <property type="entry name" value="Cyt_P450_CS"/>
</dbReference>
<dbReference type="GO" id="GO:0020037">
    <property type="term" value="F:heme binding"/>
    <property type="evidence" value="ECO:0007669"/>
    <property type="project" value="InterPro"/>
</dbReference>
<keyword evidence="8" id="KW-1185">Reference proteome</keyword>
<dbReference type="InterPro" id="IPR001128">
    <property type="entry name" value="Cyt_P450"/>
</dbReference>
<dbReference type="CDD" id="cd11065">
    <property type="entry name" value="CYP64-like"/>
    <property type="match status" value="1"/>
</dbReference>
<proteinExistence type="inferred from homology"/>
<reference evidence="7" key="2">
    <citation type="journal article" date="2023" name="IMA Fungus">
        <title>Comparative genomic study of the Penicillium genus elucidates a diverse pangenome and 15 lateral gene transfer events.</title>
        <authorList>
            <person name="Petersen C."/>
            <person name="Sorensen T."/>
            <person name="Nielsen M.R."/>
            <person name="Sondergaard T.E."/>
            <person name="Sorensen J.L."/>
            <person name="Fitzpatrick D.A."/>
            <person name="Frisvad J.C."/>
            <person name="Nielsen K.L."/>
        </authorList>
    </citation>
    <scope>NUCLEOTIDE SEQUENCE</scope>
    <source>
        <strain evidence="7">IBT 17660</strain>
    </source>
</reference>
<dbReference type="InterPro" id="IPR050364">
    <property type="entry name" value="Cytochrome_P450_fung"/>
</dbReference>